<evidence type="ECO:0000256" key="1">
    <source>
        <dbReference type="SAM" id="MobiDB-lite"/>
    </source>
</evidence>
<name>A0ABN9SGS0_9DINO</name>
<feature type="compositionally biased region" description="Polar residues" evidence="1">
    <location>
        <begin position="210"/>
        <end position="221"/>
    </location>
</feature>
<proteinExistence type="predicted"/>
<comment type="caution">
    <text evidence="2">The sequence shown here is derived from an EMBL/GenBank/DDBJ whole genome shotgun (WGS) entry which is preliminary data.</text>
</comment>
<keyword evidence="3" id="KW-1185">Reference proteome</keyword>
<reference evidence="2" key="1">
    <citation type="submission" date="2023-10" db="EMBL/GenBank/DDBJ databases">
        <authorList>
            <person name="Chen Y."/>
            <person name="Shah S."/>
            <person name="Dougan E. K."/>
            <person name="Thang M."/>
            <person name="Chan C."/>
        </authorList>
    </citation>
    <scope>NUCLEOTIDE SEQUENCE [LARGE SCALE GENOMIC DNA]</scope>
</reference>
<organism evidence="2 3">
    <name type="scientific">Prorocentrum cordatum</name>
    <dbReference type="NCBI Taxonomy" id="2364126"/>
    <lineage>
        <taxon>Eukaryota</taxon>
        <taxon>Sar</taxon>
        <taxon>Alveolata</taxon>
        <taxon>Dinophyceae</taxon>
        <taxon>Prorocentrales</taxon>
        <taxon>Prorocentraceae</taxon>
        <taxon>Prorocentrum</taxon>
    </lineage>
</organism>
<accession>A0ABN9SGS0</accession>
<feature type="region of interest" description="Disordered" evidence="1">
    <location>
        <begin position="840"/>
        <end position="865"/>
    </location>
</feature>
<dbReference type="Proteomes" id="UP001189429">
    <property type="component" value="Unassembled WGS sequence"/>
</dbReference>
<feature type="compositionally biased region" description="Basic and acidic residues" evidence="1">
    <location>
        <begin position="12"/>
        <end position="24"/>
    </location>
</feature>
<feature type="region of interest" description="Disordered" evidence="1">
    <location>
        <begin position="161"/>
        <end position="231"/>
    </location>
</feature>
<dbReference type="EMBL" id="CAUYUJ010010702">
    <property type="protein sequence ID" value="CAK0830052.1"/>
    <property type="molecule type" value="Genomic_DNA"/>
</dbReference>
<feature type="region of interest" description="Disordered" evidence="1">
    <location>
        <begin position="1"/>
        <end position="87"/>
    </location>
</feature>
<evidence type="ECO:0000313" key="2">
    <source>
        <dbReference type="EMBL" id="CAK0830052.1"/>
    </source>
</evidence>
<evidence type="ECO:0000313" key="3">
    <source>
        <dbReference type="Proteomes" id="UP001189429"/>
    </source>
</evidence>
<sequence>MASVARSVAAKKAAETRKQNRLIKEAAAAGQKQGALRTLLSAGAPPAPSAAAGSAERPEAFPPAPQDAQSPATRAAGGSAALPQGRGDVPVAAAPRAPQRAAVKPGAVVVASRGGPRFAFDDSGAARSMGDRLGRCGLFVVPEEAGDSGNDDVLFGAGQCSTPGKRAPEDEELLDEGSGGGTAALGEQTPAAKRSQPKGTGVDDIARWSAQKTPCRNTGVKSQKAEEKAADGEATLDRRAVKLLEERFRDFGKVDEIKTLSDVDGVLLWDALRSVRGAAARVHDHQVRDLRKRFAPPGTAEHDLRIRFPEDAWGRGPGALGPSRASDEVSPDLLAAIRLSKDPSMDKRSNGDFVAYMSECEGLNQKELVVCLRDVAGNNALVQPARQEYISALMECIVRCDLDKRFPQEVQLLQTVWDDCLQVIFSSFGKRSNPFADFWAIYAPHCRLAMDEADALTAAGCEEQSPEKVLPACVRLLNSSHLGRSLFHDVARKGAEGWLKQLMTAVLDGIKPPITQRKMNAADQRVKAEMDRLQVHVLLRGKRPVLVAYRRVPVKCMVASAQEEWTFVRAGWLKDRGLECGALQALEPVPEPQDEHPEKSMEPGLVNSFQLANSHVDASLEKSKKKDAESLLKVIENQTPKWRVHDRTFVLQLGWLQSQQGGKARDTFEHSVLFALSPVNVQKGYKHVLAHLAEFKDDGVTLFCGSIAEEDLRKITALVDALYHGKEVTDVSPFQKTPFRRKALGAIEQFCVCRERDENGEEVSKLTGRAAMKALYAEFERALQAGQLLAGALKPFHTFKWMLSGEQQDAVREARNNCIRESLQASGALVSADAEVPDAVAADAGPRPKKAKKSAAASAVDSEMD</sequence>
<gene>
    <name evidence="2" type="ORF">PCOR1329_LOCUS28797</name>
</gene>
<feature type="non-terminal residue" evidence="2">
    <location>
        <position position="865"/>
    </location>
</feature>
<feature type="compositionally biased region" description="Low complexity" evidence="1">
    <location>
        <begin position="1"/>
        <end position="11"/>
    </location>
</feature>
<feature type="compositionally biased region" description="Low complexity" evidence="1">
    <location>
        <begin position="25"/>
        <end position="55"/>
    </location>
</feature>
<protein>
    <submittedName>
        <fullName evidence="2">Uncharacterized protein</fullName>
    </submittedName>
</protein>